<dbReference type="Gene3D" id="4.10.240.10">
    <property type="entry name" value="Zn(2)-C6 fungal-type DNA-binding domain"/>
    <property type="match status" value="1"/>
</dbReference>
<dbReference type="Proteomes" id="UP000825890">
    <property type="component" value="Unassembled WGS sequence"/>
</dbReference>
<protein>
    <recommendedName>
        <fullName evidence="5">Zn(2)-C6 fungal-type domain-containing protein</fullName>
    </recommendedName>
</protein>
<evidence type="ECO:0000256" key="2">
    <source>
        <dbReference type="ARBA" id="ARBA00022679"/>
    </source>
</evidence>
<organism evidence="6 7">
    <name type="scientific">Cercospora kikuchii</name>
    <dbReference type="NCBI Taxonomy" id="84275"/>
    <lineage>
        <taxon>Eukaryota</taxon>
        <taxon>Fungi</taxon>
        <taxon>Dikarya</taxon>
        <taxon>Ascomycota</taxon>
        <taxon>Pezizomycotina</taxon>
        <taxon>Dothideomycetes</taxon>
        <taxon>Dothideomycetidae</taxon>
        <taxon>Mycosphaerellales</taxon>
        <taxon>Mycosphaerellaceae</taxon>
        <taxon>Cercospora</taxon>
    </lineage>
</organism>
<feature type="compositionally biased region" description="Pro residues" evidence="4">
    <location>
        <begin position="398"/>
        <end position="416"/>
    </location>
</feature>
<dbReference type="SMART" id="SM00066">
    <property type="entry name" value="GAL4"/>
    <property type="match status" value="1"/>
</dbReference>
<evidence type="ECO:0000259" key="5">
    <source>
        <dbReference type="PROSITE" id="PS50048"/>
    </source>
</evidence>
<dbReference type="Pfam" id="PF00132">
    <property type="entry name" value="Hexapep"/>
    <property type="match status" value="1"/>
</dbReference>
<dbReference type="Gene3D" id="2.160.10.10">
    <property type="entry name" value="Hexapeptide repeat proteins"/>
    <property type="match status" value="1"/>
</dbReference>
<dbReference type="InterPro" id="IPR001138">
    <property type="entry name" value="Zn2Cys6_DnaBD"/>
</dbReference>
<feature type="compositionally biased region" description="Pro residues" evidence="4">
    <location>
        <begin position="424"/>
        <end position="433"/>
    </location>
</feature>
<feature type="compositionally biased region" description="Polar residues" evidence="4">
    <location>
        <begin position="222"/>
        <end position="233"/>
    </location>
</feature>
<dbReference type="GO" id="GO:0008374">
    <property type="term" value="F:O-acyltransferase activity"/>
    <property type="evidence" value="ECO:0007669"/>
    <property type="project" value="TreeGrafter"/>
</dbReference>
<feature type="compositionally biased region" description="Polar residues" evidence="4">
    <location>
        <begin position="74"/>
        <end position="84"/>
    </location>
</feature>
<feature type="compositionally biased region" description="Pro residues" evidence="4">
    <location>
        <begin position="451"/>
        <end position="460"/>
    </location>
</feature>
<evidence type="ECO:0000256" key="4">
    <source>
        <dbReference type="SAM" id="MobiDB-lite"/>
    </source>
</evidence>
<keyword evidence="7" id="KW-1185">Reference proteome</keyword>
<feature type="compositionally biased region" description="Basic and acidic residues" evidence="4">
    <location>
        <begin position="149"/>
        <end position="167"/>
    </location>
</feature>
<dbReference type="InterPro" id="IPR011004">
    <property type="entry name" value="Trimer_LpxA-like_sf"/>
</dbReference>
<dbReference type="GO" id="GO:0008270">
    <property type="term" value="F:zinc ion binding"/>
    <property type="evidence" value="ECO:0007669"/>
    <property type="project" value="InterPro"/>
</dbReference>
<feature type="compositionally biased region" description="Basic and acidic residues" evidence="4">
    <location>
        <begin position="115"/>
        <end position="138"/>
    </location>
</feature>
<sequence>MRDDVGILNRPPVIEHRPNGLPPAVDNAPAKGFTAVNNGDAHPSSSFRPDGLGPRPITLPPVEHRSHVGGEYNPITSAYQSHSWRPTEAPAVVQAQEDTPRASIEDVSANKRKRADSPAEDHRDDSQRGERVIREGSKSPKRRMVNGSTEHEQASESRPSRDGHEGLEDPTEQPRLPTPEERAGVSAPPPAPRPEVEAELRAQVQQHFAAEAQARPEGESPQGENLAQQQSHPFSPDQPLASEDKTKRKRNFSNRTKTGCHTCRSRKKKCDENRPHCQNCLRGGFPCAGYGPKPAGGLKALTGRNAQAPLQSKHHEIYTPVSGQPYGFERGLYGEGPHHQHPVPASADRYALPQPKPLDPSPSRYAGPHVPIDPRPPLNPEVWHHRHPSQHSERRELPPAPSHYPPPEPLPPPPAPVFGNSYAAPPPPPPPYRNYPHAPHVDPWQAQHPHVYPPHQPNPPTVISSRASVISSGSGSHRTGLPSYLQSSAAHATARDKMLRGERYPHFDDPALRSERNSCRKAVEAYNESCKAVNPSSDAEQERNFLAIYEPKERAWEMRNSRAWEHGPKGSVGSHSLVETPFNCEFGYNIHLGREVLIQQNCTMQDASIIYIGDRTIVGPNVKFYCLTTSVDAQQRKGSRGEFQAGPIRVEEDVVIHADCIILPFRTIGKGAVIGAGSVVTRDVKPYTVVAGNPAKPIRKRKIESGPNADRHCDEIQEQNEAMLKKLLANEVIPRDD</sequence>
<name>A0A9P3FJA1_9PEZI</name>
<dbReference type="GO" id="GO:0016407">
    <property type="term" value="F:acetyltransferase activity"/>
    <property type="evidence" value="ECO:0007669"/>
    <property type="project" value="InterPro"/>
</dbReference>
<dbReference type="InterPro" id="IPR024688">
    <property type="entry name" value="Mac_dom"/>
</dbReference>
<dbReference type="Pfam" id="PF12464">
    <property type="entry name" value="Mac"/>
    <property type="match status" value="1"/>
</dbReference>
<feature type="compositionally biased region" description="Low complexity" evidence="4">
    <location>
        <begin position="462"/>
        <end position="476"/>
    </location>
</feature>
<dbReference type="GO" id="GO:0000981">
    <property type="term" value="F:DNA-binding transcription factor activity, RNA polymerase II-specific"/>
    <property type="evidence" value="ECO:0007669"/>
    <property type="project" value="InterPro"/>
</dbReference>
<dbReference type="CDD" id="cd00067">
    <property type="entry name" value="GAL4"/>
    <property type="match status" value="1"/>
</dbReference>
<evidence type="ECO:0000313" key="6">
    <source>
        <dbReference type="EMBL" id="GIZ44520.1"/>
    </source>
</evidence>
<dbReference type="RefSeq" id="XP_044659007.1">
    <property type="nucleotide sequence ID" value="XM_044803072.1"/>
</dbReference>
<proteinExistence type="inferred from homology"/>
<feature type="region of interest" description="Disordered" evidence="4">
    <location>
        <begin position="1"/>
        <end position="268"/>
    </location>
</feature>
<dbReference type="EMBL" id="BOLY01000004">
    <property type="protein sequence ID" value="GIZ44520.1"/>
    <property type="molecule type" value="Genomic_DNA"/>
</dbReference>
<keyword evidence="3" id="KW-0539">Nucleus</keyword>
<dbReference type="Pfam" id="PF00172">
    <property type="entry name" value="Zn_clus"/>
    <property type="match status" value="1"/>
</dbReference>
<dbReference type="GeneID" id="68293291"/>
<dbReference type="PROSITE" id="PS50048">
    <property type="entry name" value="ZN2_CY6_FUNGAL_2"/>
    <property type="match status" value="1"/>
</dbReference>
<comment type="caution">
    <text evidence="6">The sequence shown here is derived from an EMBL/GenBank/DDBJ whole genome shotgun (WGS) entry which is preliminary data.</text>
</comment>
<evidence type="ECO:0000256" key="1">
    <source>
        <dbReference type="ARBA" id="ARBA00007274"/>
    </source>
</evidence>
<feature type="region of interest" description="Disordered" evidence="4">
    <location>
        <begin position="328"/>
        <end position="481"/>
    </location>
</feature>
<dbReference type="PROSITE" id="PS00463">
    <property type="entry name" value="ZN2_CY6_FUNGAL_1"/>
    <property type="match status" value="1"/>
</dbReference>
<dbReference type="InterPro" id="IPR036864">
    <property type="entry name" value="Zn2-C6_fun-type_DNA-bd_sf"/>
</dbReference>
<dbReference type="SUPFAM" id="SSF57701">
    <property type="entry name" value="Zn2/Cys6 DNA-binding domain"/>
    <property type="match status" value="1"/>
</dbReference>
<dbReference type="SUPFAM" id="SSF51161">
    <property type="entry name" value="Trimeric LpxA-like enzymes"/>
    <property type="match status" value="1"/>
</dbReference>
<dbReference type="InterPro" id="IPR051159">
    <property type="entry name" value="Hexapeptide_acetyltransf"/>
</dbReference>
<dbReference type="PANTHER" id="PTHR23416">
    <property type="entry name" value="SIALIC ACID SYNTHASE-RELATED"/>
    <property type="match status" value="1"/>
</dbReference>
<accession>A0A9P3FJA1</accession>
<evidence type="ECO:0000256" key="3">
    <source>
        <dbReference type="ARBA" id="ARBA00023242"/>
    </source>
</evidence>
<dbReference type="AlphaFoldDB" id="A0A9P3FJA1"/>
<reference evidence="6 7" key="1">
    <citation type="submission" date="2021-01" db="EMBL/GenBank/DDBJ databases">
        <title>Cercospora kikuchii MAFF 305040 whole genome shotgun sequence.</title>
        <authorList>
            <person name="Kashiwa T."/>
            <person name="Suzuki T."/>
        </authorList>
    </citation>
    <scope>NUCLEOTIDE SEQUENCE [LARGE SCALE GENOMIC DNA]</scope>
    <source>
        <strain evidence="6 7">MAFF 305040</strain>
    </source>
</reference>
<evidence type="ECO:0000313" key="7">
    <source>
        <dbReference type="Proteomes" id="UP000825890"/>
    </source>
</evidence>
<gene>
    <name evidence="6" type="ORF">CKM354_000771600</name>
</gene>
<dbReference type="PANTHER" id="PTHR23416:SF76">
    <property type="entry name" value="ZN(II)2CYS6 TRANSCRIPTION FACTOR (EUROFUNG)"/>
    <property type="match status" value="1"/>
</dbReference>
<keyword evidence="2" id="KW-0808">Transferase</keyword>
<dbReference type="OrthoDB" id="25818at2759"/>
<dbReference type="CDD" id="cd03357">
    <property type="entry name" value="LbH_MAT_GAT"/>
    <property type="match status" value="1"/>
</dbReference>
<comment type="similarity">
    <text evidence="1">Belongs to the transferase hexapeptide repeat family.</text>
</comment>
<feature type="domain" description="Zn(2)-C6 fungal-type" evidence="5">
    <location>
        <begin position="259"/>
        <end position="287"/>
    </location>
</feature>
<dbReference type="InterPro" id="IPR001451">
    <property type="entry name" value="Hexapep"/>
</dbReference>